<evidence type="ECO:0000313" key="3">
    <source>
        <dbReference type="Proteomes" id="UP000887159"/>
    </source>
</evidence>
<dbReference type="EMBL" id="BMAU01021263">
    <property type="protein sequence ID" value="GFY06755.1"/>
    <property type="molecule type" value="Genomic_DNA"/>
</dbReference>
<dbReference type="AlphaFoldDB" id="A0A8X6VI08"/>
<accession>A0A8X6VI08</accession>
<feature type="region of interest" description="Disordered" evidence="1">
    <location>
        <begin position="125"/>
        <end position="146"/>
    </location>
</feature>
<evidence type="ECO:0000313" key="2">
    <source>
        <dbReference type="EMBL" id="GFY06755.1"/>
    </source>
</evidence>
<proteinExistence type="predicted"/>
<comment type="caution">
    <text evidence="2">The sequence shown here is derived from an EMBL/GenBank/DDBJ whole genome shotgun (WGS) entry which is preliminary data.</text>
</comment>
<name>A0A8X6VI08_TRICX</name>
<dbReference type="Proteomes" id="UP000887159">
    <property type="component" value="Unassembled WGS sequence"/>
</dbReference>
<protein>
    <submittedName>
        <fullName evidence="2">Uncharacterized protein</fullName>
    </submittedName>
</protein>
<gene>
    <name evidence="2" type="ORF">TNCV_2202901</name>
</gene>
<sequence length="146" mass="16312">MKIEVLAPLQMGDEKGFYDPSKLNLRVGDCRGKTYPGQGMREGVRRIEGNLTLADKRCGNSSLSINSWEGISELGHRRHTETHQQCVLFTLDPVMTARLKTNNVYPDIGAHGARAGMCRDRWDRLRDNSSKEPSPMGAEKGQNIRG</sequence>
<reference evidence="2" key="1">
    <citation type="submission" date="2020-08" db="EMBL/GenBank/DDBJ databases">
        <title>Multicomponent nature underlies the extraordinary mechanical properties of spider dragline silk.</title>
        <authorList>
            <person name="Kono N."/>
            <person name="Nakamura H."/>
            <person name="Mori M."/>
            <person name="Yoshida Y."/>
            <person name="Ohtoshi R."/>
            <person name="Malay A.D."/>
            <person name="Moran D.A.P."/>
            <person name="Tomita M."/>
            <person name="Numata K."/>
            <person name="Arakawa K."/>
        </authorList>
    </citation>
    <scope>NUCLEOTIDE SEQUENCE</scope>
</reference>
<organism evidence="2 3">
    <name type="scientific">Trichonephila clavipes</name>
    <name type="common">Golden silk orbweaver</name>
    <name type="synonym">Nephila clavipes</name>
    <dbReference type="NCBI Taxonomy" id="2585209"/>
    <lineage>
        <taxon>Eukaryota</taxon>
        <taxon>Metazoa</taxon>
        <taxon>Ecdysozoa</taxon>
        <taxon>Arthropoda</taxon>
        <taxon>Chelicerata</taxon>
        <taxon>Arachnida</taxon>
        <taxon>Araneae</taxon>
        <taxon>Araneomorphae</taxon>
        <taxon>Entelegynae</taxon>
        <taxon>Araneoidea</taxon>
        <taxon>Nephilidae</taxon>
        <taxon>Trichonephila</taxon>
    </lineage>
</organism>
<keyword evidence="3" id="KW-1185">Reference proteome</keyword>
<evidence type="ECO:0000256" key="1">
    <source>
        <dbReference type="SAM" id="MobiDB-lite"/>
    </source>
</evidence>